<dbReference type="Pfam" id="PF01297">
    <property type="entry name" value="ZnuA"/>
    <property type="match status" value="1"/>
</dbReference>
<gene>
    <name evidence="7" type="ORF">KHU32_12860</name>
</gene>
<dbReference type="InterPro" id="IPR006129">
    <property type="entry name" value="AdhesinB"/>
</dbReference>
<evidence type="ECO:0000256" key="4">
    <source>
        <dbReference type="ARBA" id="ARBA00022723"/>
    </source>
</evidence>
<evidence type="ECO:0000256" key="6">
    <source>
        <dbReference type="RuleBase" id="RU003512"/>
    </source>
</evidence>
<keyword evidence="3 6" id="KW-0813">Transport</keyword>
<dbReference type="PANTHER" id="PTHR42953:SF1">
    <property type="entry name" value="METAL-BINDING PROTEIN HI_0362-RELATED"/>
    <property type="match status" value="1"/>
</dbReference>
<dbReference type="InterPro" id="IPR006127">
    <property type="entry name" value="ZnuA-like"/>
</dbReference>
<dbReference type="InterPro" id="IPR050492">
    <property type="entry name" value="Bact_metal-bind_prot9"/>
</dbReference>
<name>A0ABS5QE65_9PROT</name>
<dbReference type="EMBL" id="JAHCDA010000002">
    <property type="protein sequence ID" value="MBS7811832.1"/>
    <property type="molecule type" value="Genomic_DNA"/>
</dbReference>
<evidence type="ECO:0000256" key="1">
    <source>
        <dbReference type="ARBA" id="ARBA00004196"/>
    </source>
</evidence>
<dbReference type="PANTHER" id="PTHR42953">
    <property type="entry name" value="HIGH-AFFINITY ZINC UPTAKE SYSTEM PROTEIN ZNUA-RELATED"/>
    <property type="match status" value="1"/>
</dbReference>
<comment type="similarity">
    <text evidence="2 6">Belongs to the bacterial solute-binding protein 9 family.</text>
</comment>
<evidence type="ECO:0000313" key="7">
    <source>
        <dbReference type="EMBL" id="MBS7811832.1"/>
    </source>
</evidence>
<organism evidence="7 8">
    <name type="scientific">Roseococcus pinisoli</name>
    <dbReference type="NCBI Taxonomy" id="2835040"/>
    <lineage>
        <taxon>Bacteria</taxon>
        <taxon>Pseudomonadati</taxon>
        <taxon>Pseudomonadota</taxon>
        <taxon>Alphaproteobacteria</taxon>
        <taxon>Acetobacterales</taxon>
        <taxon>Roseomonadaceae</taxon>
        <taxon>Roseococcus</taxon>
    </lineage>
</organism>
<evidence type="ECO:0000313" key="8">
    <source>
        <dbReference type="Proteomes" id="UP000766336"/>
    </source>
</evidence>
<dbReference type="Gene3D" id="3.40.50.1980">
    <property type="entry name" value="Nitrogenase molybdenum iron protein domain"/>
    <property type="match status" value="2"/>
</dbReference>
<keyword evidence="5" id="KW-0732">Signal</keyword>
<dbReference type="RefSeq" id="WP_213670479.1">
    <property type="nucleotide sequence ID" value="NZ_JAHCDA010000002.1"/>
</dbReference>
<reference evidence="7 8" key="1">
    <citation type="submission" date="2021-05" db="EMBL/GenBank/DDBJ databases">
        <title>Roseococcus sp. XZZS9, whole genome shotgun sequencing project.</title>
        <authorList>
            <person name="Zhao G."/>
            <person name="Shen L."/>
        </authorList>
    </citation>
    <scope>NUCLEOTIDE SEQUENCE [LARGE SCALE GENOMIC DNA]</scope>
    <source>
        <strain evidence="7 8">XZZS9</strain>
    </source>
</reference>
<evidence type="ECO:0000256" key="5">
    <source>
        <dbReference type="ARBA" id="ARBA00022729"/>
    </source>
</evidence>
<comment type="subcellular location">
    <subcellularLocation>
        <location evidence="1">Cell envelope</location>
    </subcellularLocation>
</comment>
<accession>A0ABS5QE65</accession>
<dbReference type="Proteomes" id="UP000766336">
    <property type="component" value="Unassembled WGS sequence"/>
</dbReference>
<evidence type="ECO:0000256" key="3">
    <source>
        <dbReference type="ARBA" id="ARBA00022448"/>
    </source>
</evidence>
<dbReference type="InterPro" id="IPR006128">
    <property type="entry name" value="Lipoprotein_PsaA-like"/>
</dbReference>
<sequence>MAPFASRRVLLGALLTGIASPRLARAQAPGAPKRVVATFTVLADMARNVAGEGAVVESLTRLGAEIHDYDPTPQDVARARGADLVLWNGMGLERWFERFFSRVGQVRQAVLTEGVTPIGIGEGPYQNQPNPHAWMSPRLALTYVENIRKALTELDPARAELFAANAAAYSERIRALDATLQARLATIPEERRVLATCEGAFSYLTRDYGLREAYLWAINAEEEGTPRQVRALIDELRRSRPPAVFCESTVNDRPMRQVAREARTRFGGVLHVDSLTAADGPAPTYLRLLEANADTILQAFGAEQASR</sequence>
<comment type="caution">
    <text evidence="7">The sequence shown here is derived from an EMBL/GenBank/DDBJ whole genome shotgun (WGS) entry which is preliminary data.</text>
</comment>
<dbReference type="PRINTS" id="PR00690">
    <property type="entry name" value="ADHESNFAMILY"/>
</dbReference>
<evidence type="ECO:0000256" key="2">
    <source>
        <dbReference type="ARBA" id="ARBA00011028"/>
    </source>
</evidence>
<keyword evidence="8" id="KW-1185">Reference proteome</keyword>
<proteinExistence type="inferred from homology"/>
<protein>
    <submittedName>
        <fullName evidence="7">Metal ABC transporter substrate-binding protein</fullName>
    </submittedName>
</protein>
<dbReference type="CDD" id="cd01137">
    <property type="entry name" value="PsaA"/>
    <property type="match status" value="1"/>
</dbReference>
<dbReference type="SUPFAM" id="SSF53807">
    <property type="entry name" value="Helical backbone' metal receptor"/>
    <property type="match status" value="1"/>
</dbReference>
<keyword evidence="4" id="KW-0479">Metal-binding</keyword>
<dbReference type="PRINTS" id="PR00691">
    <property type="entry name" value="ADHESINB"/>
</dbReference>